<dbReference type="OrthoDB" id="2056845at2"/>
<dbReference type="Proteomes" id="UP000426246">
    <property type="component" value="Chromosome"/>
</dbReference>
<dbReference type="Gene3D" id="2.60.40.3440">
    <property type="match status" value="1"/>
</dbReference>
<dbReference type="NCBIfam" id="TIGR01167">
    <property type="entry name" value="LPXTG_anchor"/>
    <property type="match status" value="1"/>
</dbReference>
<evidence type="ECO:0000256" key="4">
    <source>
        <dbReference type="ARBA" id="ARBA00022729"/>
    </source>
</evidence>
<feature type="compositionally biased region" description="Low complexity" evidence="6">
    <location>
        <begin position="1024"/>
        <end position="1039"/>
    </location>
</feature>
<keyword evidence="2" id="KW-0134">Cell wall</keyword>
<evidence type="ECO:0000256" key="7">
    <source>
        <dbReference type="SAM" id="Phobius"/>
    </source>
</evidence>
<keyword evidence="7" id="KW-0472">Membrane</keyword>
<feature type="domain" description="Collagen binding" evidence="8">
    <location>
        <begin position="615"/>
        <end position="733"/>
    </location>
</feature>
<name>A0A6B8RWK0_9BACL</name>
<dbReference type="SUPFAM" id="SSF49478">
    <property type="entry name" value="Cna protein B-type domain"/>
    <property type="match status" value="1"/>
</dbReference>
<protein>
    <submittedName>
        <fullName evidence="11">LPXTG cell wall anchor domain-containing protein</fullName>
    </submittedName>
</protein>
<evidence type="ECO:0000259" key="9">
    <source>
        <dbReference type="Pfam" id="PF17802"/>
    </source>
</evidence>
<reference evidence="12" key="1">
    <citation type="submission" date="2018-11" db="EMBL/GenBank/DDBJ databases">
        <title>Complete genome sequence of Paenibacillus sp. ML311-T8.</title>
        <authorList>
            <person name="Nam Y.-D."/>
            <person name="Kang J."/>
            <person name="Chung W.-H."/>
            <person name="Park Y.S."/>
        </authorList>
    </citation>
    <scope>NUCLEOTIDE SEQUENCE [LARGE SCALE GENOMIC DNA]</scope>
    <source>
        <strain evidence="12">ML311-T8</strain>
    </source>
</reference>
<dbReference type="GO" id="GO:0005518">
    <property type="term" value="F:collagen binding"/>
    <property type="evidence" value="ECO:0007669"/>
    <property type="project" value="InterPro"/>
</dbReference>
<feature type="region of interest" description="Disordered" evidence="6">
    <location>
        <begin position="1087"/>
        <end position="1108"/>
    </location>
</feature>
<comment type="subcellular location">
    <subcellularLocation>
        <location evidence="1">Secreted</location>
        <location evidence="1">Cell wall</location>
        <topology evidence="1">Peptidoglycan-anchor</topology>
    </subcellularLocation>
</comment>
<dbReference type="Pfam" id="PF17961">
    <property type="entry name" value="Big_8"/>
    <property type="match status" value="1"/>
</dbReference>
<keyword evidence="3" id="KW-0964">Secreted</keyword>
<accession>A0A6B8RWK0</accession>
<proteinExistence type="predicted"/>
<gene>
    <name evidence="11" type="ORF">EHS13_34250</name>
</gene>
<dbReference type="InterPro" id="IPR041171">
    <property type="entry name" value="SDR_Ig"/>
</dbReference>
<keyword evidence="7" id="KW-0812">Transmembrane</keyword>
<dbReference type="Pfam" id="PF17963">
    <property type="entry name" value="Big_9"/>
    <property type="match status" value="1"/>
</dbReference>
<dbReference type="InterPro" id="IPR011252">
    <property type="entry name" value="Fibrogen-bd_dom1"/>
</dbReference>
<dbReference type="EMBL" id="CP034235">
    <property type="protein sequence ID" value="QGQ99566.1"/>
    <property type="molecule type" value="Genomic_DNA"/>
</dbReference>
<feature type="domain" description="SDR-like Ig" evidence="10">
    <location>
        <begin position="65"/>
        <end position="160"/>
    </location>
</feature>
<dbReference type="Gene3D" id="2.60.40.10">
    <property type="entry name" value="Immunoglobulins"/>
    <property type="match status" value="1"/>
</dbReference>
<feature type="domain" description="SpaA-like prealbumin fold" evidence="9">
    <location>
        <begin position="906"/>
        <end position="996"/>
    </location>
</feature>
<keyword evidence="12" id="KW-1185">Reference proteome</keyword>
<dbReference type="Pfam" id="PF17802">
    <property type="entry name" value="SpaA"/>
    <property type="match status" value="1"/>
</dbReference>
<organism evidence="11 12">
    <name type="scientific">Paenibacillus psychroresistens</name>
    <dbReference type="NCBI Taxonomy" id="1778678"/>
    <lineage>
        <taxon>Bacteria</taxon>
        <taxon>Bacillati</taxon>
        <taxon>Bacillota</taxon>
        <taxon>Bacilli</taxon>
        <taxon>Bacillales</taxon>
        <taxon>Paenibacillaceae</taxon>
        <taxon>Paenibacillus</taxon>
    </lineage>
</organism>
<sequence length="1197" mass="128472">MLKRKISMMIIALVLIMQSVNGMGFIKQANAIATTIESHLNILTGVTMVVYESPNVPVTGNVYSQGSDVTLNYTWALPNNHGYEAGSTFEFALPVEFALYNDITNSSLLFNGTPIGSFSVDKASKKVLMTFNDFIEGHDDVQGTLTFTSKFDMTQITDSTTHVIQFPVFQQLPDVTVHFKPNVGLTIEKKGVPHSFNPDQIDWTIDINKALGTVQNAVVTDQTPAGLGNPSGITIQQLDVSLNGTTSIPVVPVILNPNNYTVTTSAGGLLTITFHDSAATITSAYRISYVTSILDTATSYTNTASFSGSNLPSVVSSATVAVVRGVHLGKRSPGYNSTTQTIDWEIKYNYDGKVIPAGTATLTDLFNDSQDYLPVSAVVYKISLSPTGTETIVGSPLVLNTDYTLTPVTSNGTTQGFTLTFKENTSVIYDASSAYKILYKTISHDRVESNTTIHNTVTSDVYTATGNRGINQIVIAKSNDNVNYQNKTLDWHLTINQDNYTMKHVVVTDTFTSGDLEFIPGSLVVKRNGVDVASSVYTVASLVLHAGFTVDFHNHDITGIYTISYKTYFDKRGLTSTISNYVNKGKIEWQDDSNSPTQHQAEATSTFTPRIETRNNGSKSGSYNAITKEITWTVGLNYNSRTINHAILADTLLEGQELVPNSLKVSAMNIGLDGTQTLGSALANTMYGLILNNVTNTVYVNFNGPINSPYYVEFKTSLAGKLIDAQIPNTAQLFDTLNLASGNLTASVPVVYGGEYVAKDGHQNNNIIDWTVHINRGQSTVNDAIILDEPSVNQLLLQDSFHLFATTVNMVGALTKDRELVKDTDYTVVIHTDNNSKQTFVLSFIQPITKAYILEYKSVIFADSHDTVSNKVTLSGNNVTTVSVPTIKNIEVLFSSGSGTGSGVIGKLTVTKVDQDSPSLNLSGATFALYRDLGSSEILVNTLTTGLDGKLVFNNLLGGNYILKETVAPAGYLLDSSAHNVTINSITEINQVVTNTKITTSTPTPTPTPSPIPGSATQSPTPAPTEVPTATPTVTPTVTPVVTPTATPVVTPVVTPAVTPSATPVVKPTATPPGKIETTKQDVPITGTVKVPEGSTPSIGKGPEHGTVTVGSDGKWIYTPKPGFTGSDSFSIIITDKDGNEEEVFINIDVEEVPLGVSPGDGMLPTTGESSHMNVILAGLFLIILGFALRSRFLKRR</sequence>
<feature type="region of interest" description="Disordered" evidence="6">
    <location>
        <begin position="998"/>
        <end position="1039"/>
    </location>
</feature>
<evidence type="ECO:0000256" key="6">
    <source>
        <dbReference type="SAM" id="MobiDB-lite"/>
    </source>
</evidence>
<evidence type="ECO:0000256" key="3">
    <source>
        <dbReference type="ARBA" id="ARBA00022525"/>
    </source>
</evidence>
<dbReference type="InterPro" id="IPR041033">
    <property type="entry name" value="SpaA_PFL_dom_1"/>
</dbReference>
<dbReference type="InterPro" id="IPR008456">
    <property type="entry name" value="Collagen-bd_dom"/>
</dbReference>
<dbReference type="GO" id="GO:0007155">
    <property type="term" value="P:cell adhesion"/>
    <property type="evidence" value="ECO:0007669"/>
    <property type="project" value="InterPro"/>
</dbReference>
<dbReference type="RefSeq" id="WP_155704730.1">
    <property type="nucleotide sequence ID" value="NZ_CP034235.1"/>
</dbReference>
<evidence type="ECO:0000313" key="11">
    <source>
        <dbReference type="EMBL" id="QGQ99566.1"/>
    </source>
</evidence>
<keyword evidence="4" id="KW-0732">Signal</keyword>
<dbReference type="InterPro" id="IPR008966">
    <property type="entry name" value="Adhesion_dom_sf"/>
</dbReference>
<dbReference type="SUPFAM" id="SSF49401">
    <property type="entry name" value="Bacterial adhesins"/>
    <property type="match status" value="6"/>
</dbReference>
<dbReference type="Pfam" id="PF05737">
    <property type="entry name" value="Collagen_bind"/>
    <property type="match status" value="4"/>
</dbReference>
<evidence type="ECO:0000259" key="8">
    <source>
        <dbReference type="Pfam" id="PF05737"/>
    </source>
</evidence>
<evidence type="ECO:0000256" key="2">
    <source>
        <dbReference type="ARBA" id="ARBA00022512"/>
    </source>
</evidence>
<dbReference type="Gene3D" id="2.60.40.740">
    <property type="match status" value="5"/>
</dbReference>
<feature type="transmembrane region" description="Helical" evidence="7">
    <location>
        <begin position="1171"/>
        <end position="1189"/>
    </location>
</feature>
<dbReference type="Gene3D" id="2.60.40.1280">
    <property type="match status" value="1"/>
</dbReference>
<evidence type="ECO:0000256" key="1">
    <source>
        <dbReference type="ARBA" id="ARBA00004168"/>
    </source>
</evidence>
<evidence type="ECO:0000259" key="10">
    <source>
        <dbReference type="Pfam" id="PF17961"/>
    </source>
</evidence>
<evidence type="ECO:0000313" key="12">
    <source>
        <dbReference type="Proteomes" id="UP000426246"/>
    </source>
</evidence>
<evidence type="ECO:0000256" key="5">
    <source>
        <dbReference type="ARBA" id="ARBA00023088"/>
    </source>
</evidence>
<dbReference type="InterPro" id="IPR013783">
    <property type="entry name" value="Ig-like_fold"/>
</dbReference>
<dbReference type="KEGG" id="ppsc:EHS13_34250"/>
<feature type="domain" description="Collagen binding" evidence="8">
    <location>
        <begin position="337"/>
        <end position="458"/>
    </location>
</feature>
<feature type="domain" description="Collagen binding" evidence="8">
    <location>
        <begin position="187"/>
        <end position="312"/>
    </location>
</feature>
<dbReference type="AlphaFoldDB" id="A0A6B8RWK0"/>
<feature type="domain" description="Collagen binding" evidence="8">
    <location>
        <begin position="760"/>
        <end position="883"/>
    </location>
</feature>
<keyword evidence="5" id="KW-0572">Peptidoglycan-anchor</keyword>
<keyword evidence="7" id="KW-1133">Transmembrane helix</keyword>